<dbReference type="GO" id="GO:0046872">
    <property type="term" value="F:metal ion binding"/>
    <property type="evidence" value="ECO:0007669"/>
    <property type="project" value="UniProtKB-UniRule"/>
</dbReference>
<gene>
    <name evidence="6" type="ORF">BARAN1_0295</name>
</gene>
<dbReference type="Gene3D" id="3.40.1390.30">
    <property type="entry name" value="NIF3 (NGG1p interacting factor 3)-like"/>
    <property type="match status" value="1"/>
</dbReference>
<dbReference type="AlphaFoldDB" id="A0A2X3L0N5"/>
<dbReference type="InterPro" id="IPR002678">
    <property type="entry name" value="DUF34/NIF3"/>
</dbReference>
<keyword evidence="3 4" id="KW-0479">Metal-binding</keyword>
<evidence type="ECO:0000256" key="3">
    <source>
        <dbReference type="ARBA" id="ARBA00022723"/>
    </source>
</evidence>
<dbReference type="KEGG" id="bana:BARAN1_0295"/>
<name>A0A2X3L0N5_9BACT</name>
<dbReference type="InterPro" id="IPR017221">
    <property type="entry name" value="DUF34/NIF3_bac"/>
</dbReference>
<dbReference type="Proteomes" id="UP000249818">
    <property type="component" value="Chromosome BARAN1"/>
</dbReference>
<keyword evidence="7" id="KW-1185">Reference proteome</keyword>
<accession>A0A2X3L0N5</accession>
<evidence type="ECO:0000313" key="7">
    <source>
        <dbReference type="Proteomes" id="UP000249818"/>
    </source>
</evidence>
<feature type="binding site" evidence="5">
    <location>
        <position position="101"/>
    </location>
    <ligand>
        <name>a divalent metal cation</name>
        <dbReference type="ChEBI" id="CHEBI:60240"/>
        <label>1</label>
    </ligand>
</feature>
<dbReference type="FunFam" id="3.40.1390.30:FF:000001">
    <property type="entry name" value="GTP cyclohydrolase 1 type 2"/>
    <property type="match status" value="1"/>
</dbReference>
<dbReference type="PANTHER" id="PTHR13799">
    <property type="entry name" value="NGG1 INTERACTING FACTOR 3"/>
    <property type="match status" value="1"/>
</dbReference>
<dbReference type="GO" id="GO:0016787">
    <property type="term" value="F:hydrolase activity"/>
    <property type="evidence" value="ECO:0007669"/>
    <property type="project" value="UniProtKB-KW"/>
</dbReference>
<reference evidence="7" key="1">
    <citation type="submission" date="2018-05" db="EMBL/GenBank/DDBJ databases">
        <authorList>
            <person name="Hao L."/>
        </authorList>
    </citation>
    <scope>NUCLEOTIDE SEQUENCE [LARGE SCALE GENOMIC DNA]</scope>
</reference>
<feature type="binding site" evidence="5">
    <location>
        <position position="62"/>
    </location>
    <ligand>
        <name>a divalent metal cation</name>
        <dbReference type="ChEBI" id="CHEBI:60240"/>
        <label>1</label>
    </ligand>
</feature>
<sequence length="353" mass="37680">MDRQDVVAFLDELFPPALAEDWDRSGLQVGPLAGPCRRAVVALDLSLDVARDLSCVDLVVTHHPLLFRPLDRLLPGTPRGEKLLLLVRSGTACYSVHTPYDIAWGGLGEALAGALGLVSLRPLVSRGRLVKLAVFVPRGHEDRVAEALFGAGAGEIGLYGHCSFRAPGIGTFLPRAGSHPYLGEAGREERADEVRLETVVPSDRLPAALAAMKGAHPYEEVAYDVYPLENPSPRHGLGRVGNLPQPASGSDVVSRFGRALGGVEPHAVYGDLEREVRRVALCGGSGGSLWEDALAAGADLFLTGEIGYHDGSDASESGLTAVAFGHQETEQPFVGHVGRLLRERFPDLVVMER</sequence>
<evidence type="ECO:0000313" key="6">
    <source>
        <dbReference type="EMBL" id="SQD92320.1"/>
    </source>
</evidence>
<dbReference type="PIRSF" id="PIRSF037489">
    <property type="entry name" value="UCP037489_NIF3_YqfO"/>
    <property type="match status" value="1"/>
</dbReference>
<dbReference type="InterPro" id="IPR036069">
    <property type="entry name" value="DUF34/NIF3_sf"/>
</dbReference>
<dbReference type="PANTHER" id="PTHR13799:SF14">
    <property type="entry name" value="GTP CYCLOHYDROLASE 1 TYPE 2 HOMOLOG"/>
    <property type="match status" value="1"/>
</dbReference>
<feature type="binding site" evidence="5">
    <location>
        <position position="326"/>
    </location>
    <ligand>
        <name>a divalent metal cation</name>
        <dbReference type="ChEBI" id="CHEBI:60240"/>
        <label>1</label>
    </ligand>
</feature>
<dbReference type="GO" id="GO:0005737">
    <property type="term" value="C:cytoplasm"/>
    <property type="evidence" value="ECO:0007669"/>
    <property type="project" value="TreeGrafter"/>
</dbReference>
<feature type="binding site" evidence="5">
    <location>
        <position position="330"/>
    </location>
    <ligand>
        <name>a divalent metal cation</name>
        <dbReference type="ChEBI" id="CHEBI:60240"/>
        <label>1</label>
    </ligand>
</feature>
<organism evidence="6 7">
    <name type="scientific">Candidatus Bipolaricaulis anaerobius</name>
    <dbReference type="NCBI Taxonomy" id="2026885"/>
    <lineage>
        <taxon>Bacteria</taxon>
        <taxon>Candidatus Bipolaricaulota</taxon>
        <taxon>Candidatus Bipolaricaulia</taxon>
        <taxon>Candidatus Bipolaricaulales</taxon>
        <taxon>Candidatus Bipolaricaulaceae</taxon>
        <taxon>Candidatus Bipolaricaulis</taxon>
    </lineage>
</organism>
<dbReference type="SUPFAM" id="SSF102705">
    <property type="entry name" value="NIF3 (NGG1p interacting factor 3)-like"/>
    <property type="match status" value="1"/>
</dbReference>
<evidence type="ECO:0000256" key="4">
    <source>
        <dbReference type="PIRNR" id="PIRNR037489"/>
    </source>
</evidence>
<dbReference type="InterPro" id="IPR015867">
    <property type="entry name" value="N-reg_PII/ATP_PRibTrfase_C"/>
</dbReference>
<keyword evidence="6" id="KW-0378">Hydrolase</keyword>
<evidence type="ECO:0000256" key="5">
    <source>
        <dbReference type="PIRSR" id="PIRSR602678-1"/>
    </source>
</evidence>
<comment type="similarity">
    <text evidence="1 4">Belongs to the GTP cyclohydrolase I type 2/NIF3 family.</text>
</comment>
<dbReference type="Pfam" id="PF01784">
    <property type="entry name" value="DUF34_NIF3"/>
    <property type="match status" value="1"/>
</dbReference>
<dbReference type="NCBIfam" id="TIGR00486">
    <property type="entry name" value="YbgI_SA1388"/>
    <property type="match status" value="1"/>
</dbReference>
<evidence type="ECO:0000256" key="2">
    <source>
        <dbReference type="ARBA" id="ARBA00022112"/>
    </source>
</evidence>
<protein>
    <recommendedName>
        <fullName evidence="2 4">GTP cyclohydrolase 1 type 2 homolog</fullName>
    </recommendedName>
</protein>
<evidence type="ECO:0000256" key="1">
    <source>
        <dbReference type="ARBA" id="ARBA00006964"/>
    </source>
</evidence>
<proteinExistence type="inferred from homology"/>
<feature type="binding site" evidence="5">
    <location>
        <position position="63"/>
    </location>
    <ligand>
        <name>a divalent metal cation</name>
        <dbReference type="ChEBI" id="CHEBI:60240"/>
        <label>1</label>
    </ligand>
</feature>
<dbReference type="EMBL" id="LS483254">
    <property type="protein sequence ID" value="SQD92320.1"/>
    <property type="molecule type" value="Genomic_DNA"/>
</dbReference>
<dbReference type="Gene3D" id="3.30.70.120">
    <property type="match status" value="1"/>
</dbReference>